<keyword evidence="2" id="KW-1185">Reference proteome</keyword>
<organism evidence="1 2">
    <name type="scientific">Flavobacterium album</name>
    <dbReference type="NCBI Taxonomy" id="2175091"/>
    <lineage>
        <taxon>Bacteria</taxon>
        <taxon>Pseudomonadati</taxon>
        <taxon>Bacteroidota</taxon>
        <taxon>Flavobacteriia</taxon>
        <taxon>Flavobacteriales</taxon>
        <taxon>Flavobacteriaceae</taxon>
        <taxon>Flavobacterium</taxon>
    </lineage>
</organism>
<sequence>MKKTIAIVSLLILSSCQYFEKQVPDEDALLQKRLKEINWKEVSSYPSMAECDPILDKEQKKECFFELMARLVQEKLDLDTISMLYPEIDTINVKVTVYPDATLKFEPEMPTDSVSYNTTTIDSILKTRLVDFPKIEPAQKEGVPVTTQFILPVILDVK</sequence>
<reference evidence="1 2" key="1">
    <citation type="submission" date="2018-04" db="EMBL/GenBank/DDBJ databases">
        <title>Genome sequencing of Flavobacterium sp. HYN0059.</title>
        <authorList>
            <person name="Yi H."/>
            <person name="Baek C."/>
        </authorList>
    </citation>
    <scope>NUCLEOTIDE SEQUENCE [LARGE SCALE GENOMIC DNA]</scope>
    <source>
        <strain evidence="1 2">HYN0059</strain>
    </source>
</reference>
<name>A0A2S1QUT4_9FLAO</name>
<protein>
    <recommendedName>
        <fullName evidence="3">TonB C-terminal domain-containing protein</fullName>
    </recommendedName>
</protein>
<dbReference type="KEGG" id="falb:HYN59_02350"/>
<evidence type="ECO:0008006" key="3">
    <source>
        <dbReference type="Google" id="ProtNLM"/>
    </source>
</evidence>
<gene>
    <name evidence="1" type="ORF">HYN59_02350</name>
</gene>
<dbReference type="EMBL" id="CP029186">
    <property type="protein sequence ID" value="AWH84021.1"/>
    <property type="molecule type" value="Genomic_DNA"/>
</dbReference>
<dbReference type="Proteomes" id="UP000244929">
    <property type="component" value="Chromosome"/>
</dbReference>
<dbReference type="RefSeq" id="WP_108776731.1">
    <property type="nucleotide sequence ID" value="NZ_CP029186.1"/>
</dbReference>
<dbReference type="PROSITE" id="PS51257">
    <property type="entry name" value="PROKAR_LIPOPROTEIN"/>
    <property type="match status" value="1"/>
</dbReference>
<dbReference type="AlphaFoldDB" id="A0A2S1QUT4"/>
<evidence type="ECO:0000313" key="1">
    <source>
        <dbReference type="EMBL" id="AWH84021.1"/>
    </source>
</evidence>
<evidence type="ECO:0000313" key="2">
    <source>
        <dbReference type="Proteomes" id="UP000244929"/>
    </source>
</evidence>
<dbReference type="OrthoDB" id="1191002at2"/>
<accession>A0A2S1QUT4</accession>
<proteinExistence type="predicted"/>